<dbReference type="Pfam" id="PF00528">
    <property type="entry name" value="BPD_transp_1"/>
    <property type="match status" value="1"/>
</dbReference>
<dbReference type="CDD" id="cd06261">
    <property type="entry name" value="TM_PBP2"/>
    <property type="match status" value="1"/>
</dbReference>
<feature type="transmembrane region" description="Helical" evidence="7">
    <location>
        <begin position="106"/>
        <end position="126"/>
    </location>
</feature>
<proteinExistence type="inferred from homology"/>
<dbReference type="AlphaFoldDB" id="A0A5M3XHM7"/>
<feature type="domain" description="ABC transmembrane type-1" evidence="8">
    <location>
        <begin position="68"/>
        <end position="283"/>
    </location>
</feature>
<dbReference type="Proteomes" id="UP000377595">
    <property type="component" value="Unassembled WGS sequence"/>
</dbReference>
<evidence type="ECO:0000313" key="9">
    <source>
        <dbReference type="EMBL" id="GES20734.1"/>
    </source>
</evidence>
<dbReference type="OrthoDB" id="145927at2"/>
<sequence length="295" mass="32585">MLHTRTRTAVLVFLLPPLMLYLVAVVAPIVASLVLSFFDWDGITSMRFAGLGNYAHMLAGDDIFWRAVVNSLVYLAINLLFQLGLALLLANLLTYLRRGRELVKTLYLLPAVVSTVAIAFLFQRIYSVEPRGLINQMLVSAGLDGLATAWLSNVGTALAAVSVPEAWRFTGLYMIILYAAMLAIPREIEEAARMDGASEWQIFRRIRFPYIRPVWITTAIMAATYSLRGFDIPYLLTNGGPGQATELLTTYMYKTAFTSTNFGYASAIAVFIVIECVVAVGLILLSLRRRAGAVI</sequence>
<feature type="transmembrane region" description="Helical" evidence="7">
    <location>
        <begin position="12"/>
        <end position="38"/>
    </location>
</feature>
<feature type="transmembrane region" description="Helical" evidence="7">
    <location>
        <begin position="210"/>
        <end position="227"/>
    </location>
</feature>
<dbReference type="EMBL" id="BLAF01000018">
    <property type="protein sequence ID" value="GES20734.1"/>
    <property type="molecule type" value="Genomic_DNA"/>
</dbReference>
<dbReference type="GO" id="GO:0005886">
    <property type="term" value="C:plasma membrane"/>
    <property type="evidence" value="ECO:0007669"/>
    <property type="project" value="UniProtKB-SubCell"/>
</dbReference>
<reference evidence="9 10" key="1">
    <citation type="submission" date="2019-10" db="EMBL/GenBank/DDBJ databases">
        <title>Whole genome shotgun sequence of Acrocarpospora pleiomorpha NBRC 16267.</title>
        <authorList>
            <person name="Ichikawa N."/>
            <person name="Kimura A."/>
            <person name="Kitahashi Y."/>
            <person name="Komaki H."/>
            <person name="Oguchi A."/>
        </authorList>
    </citation>
    <scope>NUCLEOTIDE SEQUENCE [LARGE SCALE GENOMIC DNA]</scope>
    <source>
        <strain evidence="9 10">NBRC 16267</strain>
    </source>
</reference>
<evidence type="ECO:0000259" key="8">
    <source>
        <dbReference type="PROSITE" id="PS50928"/>
    </source>
</evidence>
<keyword evidence="4 7" id="KW-0812">Transmembrane</keyword>
<evidence type="ECO:0000256" key="6">
    <source>
        <dbReference type="ARBA" id="ARBA00023136"/>
    </source>
</evidence>
<keyword evidence="10" id="KW-1185">Reference proteome</keyword>
<keyword evidence="3" id="KW-1003">Cell membrane</keyword>
<evidence type="ECO:0000256" key="5">
    <source>
        <dbReference type="ARBA" id="ARBA00022989"/>
    </source>
</evidence>
<dbReference type="GO" id="GO:0055085">
    <property type="term" value="P:transmembrane transport"/>
    <property type="evidence" value="ECO:0007669"/>
    <property type="project" value="InterPro"/>
</dbReference>
<keyword evidence="2 7" id="KW-0813">Transport</keyword>
<evidence type="ECO:0000256" key="3">
    <source>
        <dbReference type="ARBA" id="ARBA00022475"/>
    </source>
</evidence>
<dbReference type="InterPro" id="IPR000515">
    <property type="entry name" value="MetI-like"/>
</dbReference>
<dbReference type="SUPFAM" id="SSF161098">
    <property type="entry name" value="MetI-like"/>
    <property type="match status" value="1"/>
</dbReference>
<comment type="similarity">
    <text evidence="7">Belongs to the binding-protein-dependent transport system permease family.</text>
</comment>
<dbReference type="Gene3D" id="1.10.3720.10">
    <property type="entry name" value="MetI-like"/>
    <property type="match status" value="1"/>
</dbReference>
<evidence type="ECO:0000313" key="10">
    <source>
        <dbReference type="Proteomes" id="UP000377595"/>
    </source>
</evidence>
<comment type="caution">
    <text evidence="9">The sequence shown here is derived from an EMBL/GenBank/DDBJ whole genome shotgun (WGS) entry which is preliminary data.</text>
</comment>
<evidence type="ECO:0000256" key="4">
    <source>
        <dbReference type="ARBA" id="ARBA00022692"/>
    </source>
</evidence>
<dbReference type="PROSITE" id="PS50928">
    <property type="entry name" value="ABC_TM1"/>
    <property type="match status" value="1"/>
</dbReference>
<accession>A0A5M3XHM7</accession>
<dbReference type="RefSeq" id="WP_155345760.1">
    <property type="nucleotide sequence ID" value="NZ_BAAAHM010000002.1"/>
</dbReference>
<organism evidence="9 10">
    <name type="scientific">Acrocarpospora pleiomorpha</name>
    <dbReference type="NCBI Taxonomy" id="90975"/>
    <lineage>
        <taxon>Bacteria</taxon>
        <taxon>Bacillati</taxon>
        <taxon>Actinomycetota</taxon>
        <taxon>Actinomycetes</taxon>
        <taxon>Streptosporangiales</taxon>
        <taxon>Streptosporangiaceae</taxon>
        <taxon>Acrocarpospora</taxon>
    </lineage>
</organism>
<feature type="transmembrane region" description="Helical" evidence="7">
    <location>
        <begin position="262"/>
        <end position="285"/>
    </location>
</feature>
<dbReference type="PANTHER" id="PTHR30193">
    <property type="entry name" value="ABC TRANSPORTER PERMEASE PROTEIN"/>
    <property type="match status" value="1"/>
</dbReference>
<dbReference type="InterPro" id="IPR035906">
    <property type="entry name" value="MetI-like_sf"/>
</dbReference>
<evidence type="ECO:0000256" key="2">
    <source>
        <dbReference type="ARBA" id="ARBA00022448"/>
    </source>
</evidence>
<keyword evidence="6 7" id="KW-0472">Membrane</keyword>
<comment type="subcellular location">
    <subcellularLocation>
        <location evidence="1 7">Cell membrane</location>
        <topology evidence="1 7">Multi-pass membrane protein</topology>
    </subcellularLocation>
</comment>
<name>A0A5M3XHM7_9ACTN</name>
<feature type="transmembrane region" description="Helical" evidence="7">
    <location>
        <begin position="166"/>
        <end position="184"/>
    </location>
</feature>
<keyword evidence="5 7" id="KW-1133">Transmembrane helix</keyword>
<evidence type="ECO:0000256" key="1">
    <source>
        <dbReference type="ARBA" id="ARBA00004651"/>
    </source>
</evidence>
<protein>
    <submittedName>
        <fullName evidence="9">ABC transporter permease</fullName>
    </submittedName>
</protein>
<feature type="transmembrane region" description="Helical" evidence="7">
    <location>
        <begin position="72"/>
        <end position="94"/>
    </location>
</feature>
<gene>
    <name evidence="9" type="ORF">Aple_036300</name>
</gene>
<evidence type="ECO:0000256" key="7">
    <source>
        <dbReference type="RuleBase" id="RU363032"/>
    </source>
</evidence>
<dbReference type="PANTHER" id="PTHR30193:SF37">
    <property type="entry name" value="INNER MEMBRANE ABC TRANSPORTER PERMEASE PROTEIN YCJO"/>
    <property type="match status" value="1"/>
</dbReference>
<dbReference type="InterPro" id="IPR051393">
    <property type="entry name" value="ABC_transporter_permease"/>
</dbReference>